<organism evidence="1 2">
    <name type="scientific">Trichinella papuae</name>
    <dbReference type="NCBI Taxonomy" id="268474"/>
    <lineage>
        <taxon>Eukaryota</taxon>
        <taxon>Metazoa</taxon>
        <taxon>Ecdysozoa</taxon>
        <taxon>Nematoda</taxon>
        <taxon>Enoplea</taxon>
        <taxon>Dorylaimia</taxon>
        <taxon>Trichinellida</taxon>
        <taxon>Trichinellidae</taxon>
        <taxon>Trichinella</taxon>
    </lineage>
</organism>
<dbReference type="Proteomes" id="UP000054843">
    <property type="component" value="Unassembled WGS sequence"/>
</dbReference>
<sequence>MCVKIREIGQIEWQDSKYPRRFFNRLNDIRERLMQLTSAECGNSIINLDTASLEKFNLKRQRQIKRVRT</sequence>
<keyword evidence="2" id="KW-1185">Reference proteome</keyword>
<proteinExistence type="predicted"/>
<gene>
    <name evidence="1" type="ORF">T10_11914</name>
</gene>
<protein>
    <submittedName>
        <fullName evidence="1">Uncharacterized protein</fullName>
    </submittedName>
</protein>
<comment type="caution">
    <text evidence="1">The sequence shown here is derived from an EMBL/GenBank/DDBJ whole genome shotgun (WGS) entry which is preliminary data.</text>
</comment>
<dbReference type="AlphaFoldDB" id="A0A0V1N1H5"/>
<dbReference type="EMBL" id="JYDO01000016">
    <property type="protein sequence ID" value="KRZ77833.1"/>
    <property type="molecule type" value="Genomic_DNA"/>
</dbReference>
<evidence type="ECO:0000313" key="2">
    <source>
        <dbReference type="Proteomes" id="UP000054843"/>
    </source>
</evidence>
<reference evidence="1 2" key="1">
    <citation type="submission" date="2015-01" db="EMBL/GenBank/DDBJ databases">
        <title>Evolution of Trichinella species and genotypes.</title>
        <authorList>
            <person name="Korhonen P.K."/>
            <person name="Edoardo P."/>
            <person name="Giuseppe L.R."/>
            <person name="Gasser R.B."/>
        </authorList>
    </citation>
    <scope>NUCLEOTIDE SEQUENCE [LARGE SCALE GENOMIC DNA]</scope>
    <source>
        <strain evidence="1">ISS1980</strain>
    </source>
</reference>
<name>A0A0V1N1H5_9BILA</name>
<evidence type="ECO:0000313" key="1">
    <source>
        <dbReference type="EMBL" id="KRZ77833.1"/>
    </source>
</evidence>
<accession>A0A0V1N1H5</accession>